<sequence>MTITSPALAHPASPMKRITNVARLHFANPWTTLTLPWIILGVIFIGNVSIWWIIYSASPAENRADVLSGLNFGGGNFFIFIYMMVVAIQAMSITFPYALGFGVTRRDYYLGSSLAFVILAAIYTAGLTILAAIEDATNGWGFGGSLFATIFVGDTTLERIYVQFLLFLFFFFFGSAIATVWLRWKANGVAAFFIVLGILLVAGLALVTFTDSWGALGETLVSLGRIGIVSWSLVATAISAVAGFLLLRRATPRNSA</sequence>
<feature type="transmembrane region" description="Helical" evidence="1">
    <location>
        <begin position="108"/>
        <end position="133"/>
    </location>
</feature>
<proteinExistence type="predicted"/>
<dbReference type="AlphaFoldDB" id="A0A8H2PWD4"/>
<dbReference type="RefSeq" id="WP_141989587.1">
    <property type="nucleotide sequence ID" value="NZ_VFRA01000001.1"/>
</dbReference>
<keyword evidence="1" id="KW-1133">Transmembrane helix</keyword>
<evidence type="ECO:0000256" key="1">
    <source>
        <dbReference type="SAM" id="Phobius"/>
    </source>
</evidence>
<name>A0A8H2PWD4_9MICO</name>
<feature type="transmembrane region" description="Helical" evidence="1">
    <location>
        <begin position="33"/>
        <end position="57"/>
    </location>
</feature>
<protein>
    <submittedName>
        <fullName evidence="2">Uncharacterized protein</fullName>
    </submittedName>
</protein>
<dbReference type="EMBL" id="VFRA01000001">
    <property type="protein sequence ID" value="TQO19075.1"/>
    <property type="molecule type" value="Genomic_DNA"/>
</dbReference>
<evidence type="ECO:0000313" key="2">
    <source>
        <dbReference type="EMBL" id="TQO19075.1"/>
    </source>
</evidence>
<feature type="transmembrane region" description="Helical" evidence="1">
    <location>
        <begin position="228"/>
        <end position="247"/>
    </location>
</feature>
<comment type="caution">
    <text evidence="2">The sequence shown here is derived from an EMBL/GenBank/DDBJ whole genome shotgun (WGS) entry which is preliminary data.</text>
</comment>
<evidence type="ECO:0000313" key="3">
    <source>
        <dbReference type="Proteomes" id="UP000316560"/>
    </source>
</evidence>
<dbReference type="Proteomes" id="UP000316560">
    <property type="component" value="Unassembled WGS sequence"/>
</dbReference>
<gene>
    <name evidence="2" type="ORF">FB472_0608</name>
</gene>
<feature type="transmembrane region" description="Helical" evidence="1">
    <location>
        <begin position="77"/>
        <end position="101"/>
    </location>
</feature>
<keyword evidence="1" id="KW-0472">Membrane</keyword>
<dbReference type="OrthoDB" id="3209791at2"/>
<organism evidence="2 3">
    <name type="scientific">Rhodoglobus vestalii</name>
    <dbReference type="NCBI Taxonomy" id="193384"/>
    <lineage>
        <taxon>Bacteria</taxon>
        <taxon>Bacillati</taxon>
        <taxon>Actinomycetota</taxon>
        <taxon>Actinomycetes</taxon>
        <taxon>Micrococcales</taxon>
        <taxon>Microbacteriaceae</taxon>
        <taxon>Rhodoglobus</taxon>
    </lineage>
</organism>
<keyword evidence="3" id="KW-1185">Reference proteome</keyword>
<accession>A0A8H2PWD4</accession>
<reference evidence="2 3" key="1">
    <citation type="submission" date="2019-06" db="EMBL/GenBank/DDBJ databases">
        <title>Sequencing the genomes of 1000 actinobacteria strains.</title>
        <authorList>
            <person name="Klenk H.-P."/>
        </authorList>
    </citation>
    <scope>NUCLEOTIDE SEQUENCE [LARGE SCALE GENOMIC DNA]</scope>
    <source>
        <strain evidence="2 3">DSM 21947</strain>
    </source>
</reference>
<keyword evidence="1" id="KW-0812">Transmembrane</keyword>
<feature type="transmembrane region" description="Helical" evidence="1">
    <location>
        <begin position="189"/>
        <end position="208"/>
    </location>
</feature>
<feature type="transmembrane region" description="Helical" evidence="1">
    <location>
        <begin position="160"/>
        <end position="182"/>
    </location>
</feature>